<organism evidence="7 8">
    <name type="scientific">Neolentinus lepideus HHB14362 ss-1</name>
    <dbReference type="NCBI Taxonomy" id="1314782"/>
    <lineage>
        <taxon>Eukaryota</taxon>
        <taxon>Fungi</taxon>
        <taxon>Dikarya</taxon>
        <taxon>Basidiomycota</taxon>
        <taxon>Agaricomycotina</taxon>
        <taxon>Agaricomycetes</taxon>
        <taxon>Gloeophyllales</taxon>
        <taxon>Gloeophyllaceae</taxon>
        <taxon>Neolentinus</taxon>
    </lineage>
</organism>
<evidence type="ECO:0000256" key="3">
    <source>
        <dbReference type="SAM" id="MobiDB-lite"/>
    </source>
</evidence>
<dbReference type="InterPro" id="IPR028267">
    <property type="entry name" value="Pianissimo_N"/>
</dbReference>
<evidence type="ECO:0000256" key="1">
    <source>
        <dbReference type="ARBA" id="ARBA00008878"/>
    </source>
</evidence>
<dbReference type="EMBL" id="KV425682">
    <property type="protein sequence ID" value="KZT18431.1"/>
    <property type="molecule type" value="Genomic_DNA"/>
</dbReference>
<dbReference type="InterPro" id="IPR016024">
    <property type="entry name" value="ARM-type_fold"/>
</dbReference>
<feature type="domain" description="Rapamycin-insensitive companion of mTOR N-terminal" evidence="5">
    <location>
        <begin position="105"/>
        <end position="482"/>
    </location>
</feature>
<evidence type="ECO:0000313" key="8">
    <source>
        <dbReference type="Proteomes" id="UP000076761"/>
    </source>
</evidence>
<dbReference type="FunCoup" id="A0A165MK06">
    <property type="interactions" value="273"/>
</dbReference>
<dbReference type="GO" id="GO:0038203">
    <property type="term" value="P:TORC2 signaling"/>
    <property type="evidence" value="ECO:0007669"/>
    <property type="project" value="TreeGrafter"/>
</dbReference>
<dbReference type="InterPro" id="IPR029452">
    <property type="entry name" value="RICTOR_V"/>
</dbReference>
<dbReference type="GO" id="GO:0031932">
    <property type="term" value="C:TORC2 complex"/>
    <property type="evidence" value="ECO:0007669"/>
    <property type="project" value="InterPro"/>
</dbReference>
<sequence>MLQLALTDQNFSDDLRVKVESELDRAKKEIEVITSQMRTISAKVTRKISVEEKDDFRTALNNAIECIKTLSSLGKSSTSQLSTSPSTSTIKAAPSSDEEVDAARTDTMNRLVGVLQRNLRVRYAVPISEVVQVALLGLSDKCSKQCRACAYRLIRHALVDSESIVRLQQHPLDWYMIKSLARDNKHAVEKEQVVKLIRAIVEIGSTKSGSSGNSGSGSVPLSDGVMRAFIATAEQPDDPLRLICIETLAEILLIDIELMSRTGGIRLLLHVLAEGPLEIAPILALTFLHVVDSPSTRVYLHPGTDFEIALSGVTDAYGKGPEHDERMRACARIITLLLRTWSGLMYFCMDNMRAIRTIIDTLRIPSLDSREIIIDMFFDLLNIKPPDWHQTFIDGRRLTMYRRSVQITDSPPSPPLSRKPQESENLKLADQYIALLILTFTQAGLLDALTSMFEESTTGSNLSRKATLLMAEVLQLANKLLPLSQAAKIQSIPRVFDLASDYGRGEHRIIGSLALSALDSFNRNAARLHPTASIKNSRPRANSGEDAVRRGQRQVEQVKIKIGMQMDDRTFQATLLETQVMLTKDHTKWNFDTLQDLIEGPLLNPKRLEEAIKGSRFIRRLMSFFHPFSHRFSDMPRIKANQRWVKLGCTVLTTLLASPDGKRYLETEDDFLKQIVKSFAQLDPYNGTMESDPIFSKARMQDTLTYGYLEMLGTLSTHEKGVELMEKFKIFTAFYHLSDTRSRDDLIKGIILHLDYSIDGHSRIVLSKALTSSYVHIRIFATSHLGSLVRESATANAWTLRLLLTQLYDPAMDVCELAVQFLQEACESMEILRLVVEMQPALDHLGDIGHPLLMKFMSTPVGFRYLYDAGYIDREIDMWFHERIVWYVVQIEVYLAKAFNVSAVENNGDVGTSSSDISVPRHFYGEMTKTELGCQVLHEKGHFAEFAHFIRQHGVENEDVDIIIKLKSILWAVGNIGATEGGLPFLEEEEIIPTILEIAEKSPVLSVRGQVTLTCFFVLGLLSVTPQGAEILDDYHWESTLSPAGYPTGLSTPMDLEKFIFVPTWETPMCSTGNQLIPPISQNEIEVMTAIHNLANTVIANQASRTLARLKTRSEYKDIFSSSSMFYRALHTISTYRYRLPVRRYILDLFEIELDCDLAKQLSHYAETLQAPDDTSTAAPSRVVSVLGIPGRARHGSESGDDDDLEELRGTTVATEPVMNLRPMSRIVGFEK</sequence>
<dbReference type="SMART" id="SM01307">
    <property type="entry name" value="RICTOR_M"/>
    <property type="match status" value="1"/>
</dbReference>
<feature type="domain" description="Rapamycin-insensitive companion of mTOR middle" evidence="4">
    <location>
        <begin position="566"/>
        <end position="791"/>
    </location>
</feature>
<dbReference type="OrthoDB" id="271111at2759"/>
<comment type="similarity">
    <text evidence="1">Belongs to the RICTOR family.</text>
</comment>
<dbReference type="PANTHER" id="PTHR13298:SF11">
    <property type="entry name" value="RAPAMYCIN-INSENSITIVE COMPANION OF MTOR"/>
    <property type="match status" value="1"/>
</dbReference>
<dbReference type="Pfam" id="PF14663">
    <property type="entry name" value="RasGEF_N_2"/>
    <property type="match status" value="1"/>
</dbReference>
<dbReference type="InterPro" id="IPR029453">
    <property type="entry name" value="Rictor_IV"/>
</dbReference>
<dbReference type="STRING" id="1314782.A0A165MK06"/>
<feature type="region of interest" description="Disordered" evidence="3">
    <location>
        <begin position="529"/>
        <end position="550"/>
    </location>
</feature>
<dbReference type="PANTHER" id="PTHR13298">
    <property type="entry name" value="CYTOSOLIC REGULATOR PIANISSIMO"/>
    <property type="match status" value="1"/>
</dbReference>
<dbReference type="InterPro" id="IPR029451">
    <property type="entry name" value="RICTOR_M"/>
</dbReference>
<dbReference type="InterPro" id="IPR028268">
    <property type="entry name" value="Pianissimo_fam"/>
</dbReference>
<evidence type="ECO:0000313" key="7">
    <source>
        <dbReference type="EMBL" id="KZT18431.1"/>
    </source>
</evidence>
<evidence type="ECO:0000256" key="2">
    <source>
        <dbReference type="SAM" id="Coils"/>
    </source>
</evidence>
<protein>
    <recommendedName>
        <fullName evidence="9">REM-1 domain-containing protein</fullName>
    </recommendedName>
</protein>
<dbReference type="Pfam" id="PF14668">
    <property type="entry name" value="RICTOR_V"/>
    <property type="match status" value="1"/>
</dbReference>
<evidence type="ECO:0000259" key="4">
    <source>
        <dbReference type="SMART" id="SM01307"/>
    </source>
</evidence>
<dbReference type="Pfam" id="PF14666">
    <property type="entry name" value="RICTOR_M"/>
    <property type="match status" value="1"/>
</dbReference>
<keyword evidence="2" id="KW-0175">Coiled coil</keyword>
<dbReference type="Pfam" id="PF14664">
    <property type="entry name" value="RICTOR_N"/>
    <property type="match status" value="1"/>
</dbReference>
<dbReference type="Proteomes" id="UP000076761">
    <property type="component" value="Unassembled WGS sequence"/>
</dbReference>
<feature type="compositionally biased region" description="Low complexity" evidence="3">
    <location>
        <begin position="75"/>
        <end position="89"/>
    </location>
</feature>
<feature type="coiled-coil region" evidence="2">
    <location>
        <begin position="16"/>
        <end position="43"/>
    </location>
</feature>
<gene>
    <name evidence="7" type="ORF">NEOLEDRAFT_1125374</name>
</gene>
<evidence type="ECO:0000259" key="5">
    <source>
        <dbReference type="SMART" id="SM01308"/>
    </source>
</evidence>
<keyword evidence="8" id="KW-1185">Reference proteome</keyword>
<feature type="domain" description="Rapamycin-insensitive companion of mTOR" evidence="6">
    <location>
        <begin position="963"/>
        <end position="1039"/>
    </location>
</feature>
<dbReference type="SUPFAM" id="SSF48371">
    <property type="entry name" value="ARM repeat"/>
    <property type="match status" value="1"/>
</dbReference>
<evidence type="ECO:0000259" key="6">
    <source>
        <dbReference type="SMART" id="SM01310"/>
    </source>
</evidence>
<evidence type="ECO:0008006" key="9">
    <source>
        <dbReference type="Google" id="ProtNLM"/>
    </source>
</evidence>
<feature type="region of interest" description="Disordered" evidence="3">
    <location>
        <begin position="1190"/>
        <end position="1209"/>
    </location>
</feature>
<dbReference type="SMART" id="SM01303">
    <property type="entry name" value="RasGEF_N_2"/>
    <property type="match status" value="1"/>
</dbReference>
<reference evidence="7 8" key="1">
    <citation type="journal article" date="2016" name="Mol. Biol. Evol.">
        <title>Comparative Genomics of Early-Diverging Mushroom-Forming Fungi Provides Insights into the Origins of Lignocellulose Decay Capabilities.</title>
        <authorList>
            <person name="Nagy L.G."/>
            <person name="Riley R."/>
            <person name="Tritt A."/>
            <person name="Adam C."/>
            <person name="Daum C."/>
            <person name="Floudas D."/>
            <person name="Sun H."/>
            <person name="Yadav J.S."/>
            <person name="Pangilinan J."/>
            <person name="Larsson K.H."/>
            <person name="Matsuura K."/>
            <person name="Barry K."/>
            <person name="Labutti K."/>
            <person name="Kuo R."/>
            <person name="Ohm R.A."/>
            <person name="Bhattacharya S.S."/>
            <person name="Shirouzu T."/>
            <person name="Yoshinaga Y."/>
            <person name="Martin F.M."/>
            <person name="Grigoriev I.V."/>
            <person name="Hibbett D.S."/>
        </authorList>
    </citation>
    <scope>NUCLEOTIDE SEQUENCE [LARGE SCALE GENOMIC DNA]</scope>
    <source>
        <strain evidence="7 8">HHB14362 ss-1</strain>
    </source>
</reference>
<name>A0A165MK06_9AGAM</name>
<dbReference type="InParanoid" id="A0A165MK06"/>
<proteinExistence type="inferred from homology"/>
<feature type="region of interest" description="Disordered" evidence="3">
    <location>
        <begin position="75"/>
        <end position="102"/>
    </location>
</feature>
<dbReference type="SMART" id="SM01308">
    <property type="entry name" value="RICTOR_N"/>
    <property type="match status" value="1"/>
</dbReference>
<dbReference type="SMART" id="SM01310">
    <property type="entry name" value="RICTOR_V"/>
    <property type="match status" value="1"/>
</dbReference>
<dbReference type="AlphaFoldDB" id="A0A165MK06"/>
<accession>A0A165MK06</accession>